<dbReference type="AlphaFoldDB" id="A0A0F4GP56"/>
<evidence type="ECO:0000313" key="2">
    <source>
        <dbReference type="Proteomes" id="UP000033647"/>
    </source>
</evidence>
<dbReference type="EMBL" id="LAFY01000370">
    <property type="protein sequence ID" value="KJX99003.1"/>
    <property type="molecule type" value="Genomic_DNA"/>
</dbReference>
<protein>
    <recommendedName>
        <fullName evidence="3">Peptidase A1 domain-containing protein</fullName>
    </recommendedName>
</protein>
<proteinExistence type="predicted"/>
<evidence type="ECO:0008006" key="3">
    <source>
        <dbReference type="Google" id="ProtNLM"/>
    </source>
</evidence>
<evidence type="ECO:0000313" key="1">
    <source>
        <dbReference type="EMBL" id="KJX99003.1"/>
    </source>
</evidence>
<dbReference type="SUPFAM" id="SSF50630">
    <property type="entry name" value="Acid proteases"/>
    <property type="match status" value="1"/>
</dbReference>
<comment type="caution">
    <text evidence="1">The sequence shown here is derived from an EMBL/GenBank/DDBJ whole genome shotgun (WGS) entry which is preliminary data.</text>
</comment>
<sequence length="229" mass="24900">MSVLSLNPSCEWQGNNGNWSTFTLPLGTIPQPVHVLPSTSGSTILVVDPQGCEPAFTDCDDLRGGSTFNQNASSTCRRITQSEQQTAFNVSFDSEKSLKYTALGPVGVEDKVLLGNEGASRPLDPQVIHSYYDYFPFLGFFGLEQQNSSVFGNETYWSILGSLNNSGNIPSAYWAYNAGSNWTETWASLTFGGYDKARGDISKGLKSDFSGGNQNFQVSIKNITLTDVL</sequence>
<dbReference type="Proteomes" id="UP000033647">
    <property type="component" value="Unassembled WGS sequence"/>
</dbReference>
<accession>A0A0F4GP56</accession>
<gene>
    <name evidence="1" type="ORF">TI39_contig378g00026</name>
</gene>
<dbReference type="InterPro" id="IPR021109">
    <property type="entry name" value="Peptidase_aspartic_dom_sf"/>
</dbReference>
<keyword evidence="2" id="KW-1185">Reference proteome</keyword>
<name>A0A0F4GP56_9PEZI</name>
<dbReference type="OrthoDB" id="4074350at2759"/>
<organism evidence="1 2">
    <name type="scientific">Zymoseptoria brevis</name>
    <dbReference type="NCBI Taxonomy" id="1047168"/>
    <lineage>
        <taxon>Eukaryota</taxon>
        <taxon>Fungi</taxon>
        <taxon>Dikarya</taxon>
        <taxon>Ascomycota</taxon>
        <taxon>Pezizomycotina</taxon>
        <taxon>Dothideomycetes</taxon>
        <taxon>Dothideomycetidae</taxon>
        <taxon>Mycosphaerellales</taxon>
        <taxon>Mycosphaerellaceae</taxon>
        <taxon>Zymoseptoria</taxon>
    </lineage>
</organism>
<dbReference type="STRING" id="1047168.A0A0F4GP56"/>
<dbReference type="Gene3D" id="2.40.70.10">
    <property type="entry name" value="Acid Proteases"/>
    <property type="match status" value="1"/>
</dbReference>
<reference evidence="1 2" key="1">
    <citation type="submission" date="2015-03" db="EMBL/GenBank/DDBJ databases">
        <title>RNA-seq based gene annotation and comparative genomics of four Zymoseptoria species reveal species-specific pathogenicity related genes and transposable element activity.</title>
        <authorList>
            <person name="Grandaubert J."/>
            <person name="Bhattacharyya A."/>
            <person name="Stukenbrock E.H."/>
        </authorList>
    </citation>
    <scope>NUCLEOTIDE SEQUENCE [LARGE SCALE GENOMIC DNA]</scope>
    <source>
        <strain evidence="1 2">Zb18110</strain>
    </source>
</reference>